<protein>
    <submittedName>
        <fullName evidence="9">Putative ABC transport system permease protein</fullName>
    </submittedName>
</protein>
<feature type="transmembrane region" description="Helical" evidence="6">
    <location>
        <begin position="460"/>
        <end position="487"/>
    </location>
</feature>
<feature type="transmembrane region" description="Helical" evidence="6">
    <location>
        <begin position="413"/>
        <end position="440"/>
    </location>
</feature>
<feature type="transmembrane region" description="Helical" evidence="6">
    <location>
        <begin position="508"/>
        <end position="528"/>
    </location>
</feature>
<feature type="domain" description="ABC3 transporter permease C-terminal" evidence="7">
    <location>
        <begin position="762"/>
        <end position="875"/>
    </location>
</feature>
<dbReference type="InterPro" id="IPR003838">
    <property type="entry name" value="ABC3_permease_C"/>
</dbReference>
<evidence type="ECO:0000256" key="4">
    <source>
        <dbReference type="ARBA" id="ARBA00022989"/>
    </source>
</evidence>
<evidence type="ECO:0000313" key="9">
    <source>
        <dbReference type="EMBL" id="SMD32487.1"/>
    </source>
</evidence>
<feature type="transmembrane region" description="Helical" evidence="6">
    <location>
        <begin position="843"/>
        <end position="865"/>
    </location>
</feature>
<dbReference type="InterPro" id="IPR025857">
    <property type="entry name" value="MacB_PCD"/>
</dbReference>
<accession>A0A1W2G741</accession>
<feature type="domain" description="MacB-like periplasmic core" evidence="8">
    <location>
        <begin position="95"/>
        <end position="291"/>
    </location>
</feature>
<evidence type="ECO:0000256" key="2">
    <source>
        <dbReference type="ARBA" id="ARBA00022475"/>
    </source>
</evidence>
<dbReference type="STRING" id="692418.SAMN04488029_0832"/>
<name>A0A1W2G741_REIFA</name>
<feature type="transmembrane region" description="Helical" evidence="6">
    <location>
        <begin position="367"/>
        <end position="388"/>
    </location>
</feature>
<dbReference type="Proteomes" id="UP000192472">
    <property type="component" value="Unassembled WGS sequence"/>
</dbReference>
<dbReference type="Pfam" id="PF12704">
    <property type="entry name" value="MacB_PCD"/>
    <property type="match status" value="1"/>
</dbReference>
<evidence type="ECO:0000259" key="8">
    <source>
        <dbReference type="Pfam" id="PF12704"/>
    </source>
</evidence>
<dbReference type="RefSeq" id="WP_084371143.1">
    <property type="nucleotide sequence ID" value="NZ_FWYF01000001.1"/>
</dbReference>
<dbReference type="GO" id="GO:0022857">
    <property type="term" value="F:transmembrane transporter activity"/>
    <property type="evidence" value="ECO:0007669"/>
    <property type="project" value="TreeGrafter"/>
</dbReference>
<keyword evidence="3 6" id="KW-0812">Transmembrane</keyword>
<feature type="transmembrane region" description="Helical" evidence="6">
    <location>
        <begin position="756"/>
        <end position="782"/>
    </location>
</feature>
<dbReference type="InterPro" id="IPR047699">
    <property type="entry name" value="Permease_put_prefix"/>
</dbReference>
<dbReference type="OrthoDB" id="5933722at2"/>
<keyword evidence="4 6" id="KW-1133">Transmembrane helix</keyword>
<feature type="transmembrane region" description="Helical" evidence="6">
    <location>
        <begin position="93"/>
        <end position="116"/>
    </location>
</feature>
<dbReference type="InterPro" id="IPR050250">
    <property type="entry name" value="Macrolide_Exporter_MacB"/>
</dbReference>
<sequence length="882" mass="100383">MDELVPPKWVVRLLDFFCREEHVEMLKGDLYELYADRYNKKGKLHAKLFVWFDAMDLLRPFLLKRNLITHNNTIAMFKNFLKIAYRNFMRQRVYSLINTAGLAIGVACFLLIFLYIHDELGYDRFHSKADRTYRILEHFESDGVGEHSASQPFPVGPALINDYPGQIDHMTRLFDFQSPFLALANRKLDRNFNEPNVFFVDSTFFDVFDFEMMVGDKNTALDEPNAILITASMAKKYFSDENPLGQNIEFQGERNLVVKGILADAPHNAHFQFDFLVSFSTLRAYYQERNQNFTLNGWYWNPCWTYLVLNENTDPMTLTDMLPDFVQKYFQEGIRDDITMELQPLTDIHLKSKLDYEIQANSNESNIYVFSAVAVFVLLIAVINFINLSTARATKRAKEVGIRKALGSLKKQLIYQFIFESILQTILALIIAVMGIVFILSSFNTLTEKSITLMTFWSPVYLSAVAGLTLFVGLVAGFYPAFVLSSFKTTEVIKGGKLNNHGMNFRKVLVILQFSISMILIVGTIIAIKQLQFLQDDDLGFNKQAVIMVPVIGTPIASHYESMKSEMLSNASIKSVTALEEVLGAKHQVMNYTFEGVEKSKPYPRLFMRHDFLKTFDIPLLAGRTYDQSHVTDDSLALVVNHTMIKQLGYGTPESAIGKGVELMGGRKGKIIGVVNDFNFTSKHHPMSPIALDLWAQPFTFNLFMKYMAIKVDADNLQESIAIVASNWQKFIPSRPFEYFFLEDRLNESYKAETKLSMITTVFSGLAILVACLGLFGLATFTMEQRTKEIGIRKVLGIQTKEIVLLLSKDFMLLVGLSFVIATPMAYLMIDWWLASFAYRIDLMLWPFAVAGLATFLVAMITVGAHSLKAATINPVKTLKYE</sequence>
<evidence type="ECO:0000256" key="3">
    <source>
        <dbReference type="ARBA" id="ARBA00022692"/>
    </source>
</evidence>
<evidence type="ECO:0000256" key="5">
    <source>
        <dbReference type="ARBA" id="ARBA00023136"/>
    </source>
</evidence>
<evidence type="ECO:0000256" key="6">
    <source>
        <dbReference type="SAM" id="Phobius"/>
    </source>
</evidence>
<gene>
    <name evidence="9" type="ORF">SAMN04488029_0832</name>
</gene>
<dbReference type="EMBL" id="FWYF01000001">
    <property type="protein sequence ID" value="SMD32487.1"/>
    <property type="molecule type" value="Genomic_DNA"/>
</dbReference>
<evidence type="ECO:0000313" key="10">
    <source>
        <dbReference type="Proteomes" id="UP000192472"/>
    </source>
</evidence>
<comment type="subcellular location">
    <subcellularLocation>
        <location evidence="1">Cell membrane</location>
        <topology evidence="1">Multi-pass membrane protein</topology>
    </subcellularLocation>
</comment>
<dbReference type="PANTHER" id="PTHR30572:SF18">
    <property type="entry name" value="ABC-TYPE MACROLIDE FAMILY EXPORT SYSTEM PERMEASE COMPONENT 2"/>
    <property type="match status" value="1"/>
</dbReference>
<feature type="domain" description="ABC3 transporter permease C-terminal" evidence="7">
    <location>
        <begin position="372"/>
        <end position="485"/>
    </location>
</feature>
<keyword evidence="5 6" id="KW-0472">Membrane</keyword>
<keyword evidence="2" id="KW-1003">Cell membrane</keyword>
<reference evidence="9 10" key="1">
    <citation type="submission" date="2017-04" db="EMBL/GenBank/DDBJ databases">
        <authorList>
            <person name="Afonso C.L."/>
            <person name="Miller P.J."/>
            <person name="Scott M.A."/>
            <person name="Spackman E."/>
            <person name="Goraichik I."/>
            <person name="Dimitrov K.M."/>
            <person name="Suarez D.L."/>
            <person name="Swayne D.E."/>
        </authorList>
    </citation>
    <scope>NUCLEOTIDE SEQUENCE [LARGE SCALE GENOMIC DNA]</scope>
    <source>
        <strain evidence="9 10">DSM 26133</strain>
    </source>
</reference>
<dbReference type="PANTHER" id="PTHR30572">
    <property type="entry name" value="MEMBRANE COMPONENT OF TRANSPORTER-RELATED"/>
    <property type="match status" value="1"/>
</dbReference>
<organism evidence="9 10">
    <name type="scientific">Reichenbachiella faecimaris</name>
    <dbReference type="NCBI Taxonomy" id="692418"/>
    <lineage>
        <taxon>Bacteria</taxon>
        <taxon>Pseudomonadati</taxon>
        <taxon>Bacteroidota</taxon>
        <taxon>Cytophagia</taxon>
        <taxon>Cytophagales</taxon>
        <taxon>Reichenbachiellaceae</taxon>
        <taxon>Reichenbachiella</taxon>
    </lineage>
</organism>
<evidence type="ECO:0000256" key="1">
    <source>
        <dbReference type="ARBA" id="ARBA00004651"/>
    </source>
</evidence>
<keyword evidence="10" id="KW-1185">Reference proteome</keyword>
<evidence type="ECO:0000259" key="7">
    <source>
        <dbReference type="Pfam" id="PF02687"/>
    </source>
</evidence>
<dbReference type="GO" id="GO:0005886">
    <property type="term" value="C:plasma membrane"/>
    <property type="evidence" value="ECO:0007669"/>
    <property type="project" value="UniProtKB-SubCell"/>
</dbReference>
<dbReference type="Pfam" id="PF02687">
    <property type="entry name" value="FtsX"/>
    <property type="match status" value="2"/>
</dbReference>
<feature type="transmembrane region" description="Helical" evidence="6">
    <location>
        <begin position="803"/>
        <end position="823"/>
    </location>
</feature>
<proteinExistence type="predicted"/>
<dbReference type="NCBIfam" id="NF038404">
    <property type="entry name" value="perm_prefix_2"/>
    <property type="match status" value="1"/>
</dbReference>
<dbReference type="AlphaFoldDB" id="A0A1W2G741"/>